<evidence type="ECO:0000256" key="1">
    <source>
        <dbReference type="ARBA" id="ARBA00004141"/>
    </source>
</evidence>
<evidence type="ECO:0000256" key="2">
    <source>
        <dbReference type="ARBA" id="ARBA00022692"/>
    </source>
</evidence>
<evidence type="ECO:0000313" key="7">
    <source>
        <dbReference type="EMBL" id="OMJ82375.1"/>
    </source>
</evidence>
<dbReference type="GO" id="GO:0005254">
    <property type="term" value="F:chloride channel activity"/>
    <property type="evidence" value="ECO:0007669"/>
    <property type="project" value="TreeGrafter"/>
</dbReference>
<organism evidence="7 8">
    <name type="scientific">Stentor coeruleus</name>
    <dbReference type="NCBI Taxonomy" id="5963"/>
    <lineage>
        <taxon>Eukaryota</taxon>
        <taxon>Sar</taxon>
        <taxon>Alveolata</taxon>
        <taxon>Ciliophora</taxon>
        <taxon>Postciliodesmatophora</taxon>
        <taxon>Heterotrichea</taxon>
        <taxon>Heterotrichida</taxon>
        <taxon>Stentoridae</taxon>
        <taxon>Stentor</taxon>
    </lineage>
</organism>
<dbReference type="EMBL" id="MPUH01000343">
    <property type="protein sequence ID" value="OMJ82375.1"/>
    <property type="molecule type" value="Genomic_DNA"/>
</dbReference>
<name>A0A1R2C0B7_9CILI</name>
<comment type="caution">
    <text evidence="7">The sequence shown here is derived from an EMBL/GenBank/DDBJ whole genome shotgun (WGS) entry which is preliminary data.</text>
</comment>
<feature type="transmembrane region" description="Helical" evidence="5">
    <location>
        <begin position="370"/>
        <end position="388"/>
    </location>
</feature>
<dbReference type="AlphaFoldDB" id="A0A1R2C0B7"/>
<proteinExistence type="predicted"/>
<dbReference type="Proteomes" id="UP000187209">
    <property type="component" value="Unassembled WGS sequence"/>
</dbReference>
<feature type="transmembrane region" description="Helical" evidence="5">
    <location>
        <begin position="169"/>
        <end position="195"/>
    </location>
</feature>
<feature type="transmembrane region" description="Helical" evidence="5">
    <location>
        <begin position="481"/>
        <end position="504"/>
    </location>
</feature>
<sequence length="650" mass="75764">MQEELKLSLRLFFSQDKDEIFMVIKCSEENLAVQADLMDYKVQLKDEPPPLEEYKKVAPYGDFEQKGSDGKEMNLDIYKVYDHLSKHIPNPVPGEFKSFFTYKDKVRILLAMINSAIDTGELIENGIISSNFPVHDENLKDLKENWGSFSKFWKAQDLEKIRLYFGEKIGLYFAWLDYYVIWLIFPAIIGLIVFIIQKYYGDIGDQEYKMSYSEISILVFSMILALGSTLLHQLWLRRQAELSWMWGTKEMIEIEQQRPRFKGVYGKDPVSGQKKKLQIKGVMSFFKRGCGITISLSFVTITIGIIATIFIYRRVVAKMYPTYGMLFCASINAIQIKIMNFTYRTVARKINDWENYEFDSEYNDSLALKLYLFQFINSYTSLFYIAFIKKWSEGCYNNNCLKELETQLGTIFIINMCLNLFELGLPYIKYKYRMSKEAKNLREMRDKGIEISLNSSPYEKESKLEPYETPLDDYMEIIIDYGYVVMFSSAFSIVPFLALIVNIFEIRVDSFKLCNLTKRPYPAPANSIGEWESIIKTVSVIGTLTNTGIIIFTTDIFDNDTTTQKWFYFMVIEHFLLFFKVILARIIPGVPENVEKGVIWSRRMVKEKIFGKLSDVDEQRLAFGLKFKGMTGEPAVFDPEKIEKAGRDFK</sequence>
<protein>
    <recommendedName>
        <fullName evidence="6">Anoctamin transmembrane domain-containing protein</fullName>
    </recommendedName>
</protein>
<dbReference type="InterPro" id="IPR049452">
    <property type="entry name" value="Anoctamin_TM"/>
</dbReference>
<feature type="transmembrane region" description="Helical" evidence="5">
    <location>
        <begin position="290"/>
        <end position="312"/>
    </location>
</feature>
<feature type="transmembrane region" description="Helical" evidence="5">
    <location>
        <begin position="566"/>
        <end position="587"/>
    </location>
</feature>
<reference evidence="7 8" key="1">
    <citation type="submission" date="2016-11" db="EMBL/GenBank/DDBJ databases">
        <title>The macronuclear genome of Stentor coeruleus: a giant cell with tiny introns.</title>
        <authorList>
            <person name="Slabodnick M."/>
            <person name="Ruby J.G."/>
            <person name="Reiff S.B."/>
            <person name="Swart E.C."/>
            <person name="Gosai S."/>
            <person name="Prabakaran S."/>
            <person name="Witkowska E."/>
            <person name="Larue G.E."/>
            <person name="Fisher S."/>
            <person name="Freeman R.M."/>
            <person name="Gunawardena J."/>
            <person name="Chu W."/>
            <person name="Stover N.A."/>
            <person name="Gregory B.D."/>
            <person name="Nowacki M."/>
            <person name="Derisi J."/>
            <person name="Roy S.W."/>
            <person name="Marshall W.F."/>
            <person name="Sood P."/>
        </authorList>
    </citation>
    <scope>NUCLEOTIDE SEQUENCE [LARGE SCALE GENOMIC DNA]</scope>
    <source>
        <strain evidence="7">WM001</strain>
    </source>
</reference>
<accession>A0A1R2C0B7</accession>
<dbReference type="OrthoDB" id="296386at2759"/>
<evidence type="ECO:0000259" key="6">
    <source>
        <dbReference type="Pfam" id="PF04547"/>
    </source>
</evidence>
<dbReference type="Pfam" id="PF04547">
    <property type="entry name" value="Anoctamin"/>
    <property type="match status" value="1"/>
</dbReference>
<evidence type="ECO:0000256" key="4">
    <source>
        <dbReference type="ARBA" id="ARBA00023136"/>
    </source>
</evidence>
<evidence type="ECO:0000256" key="3">
    <source>
        <dbReference type="ARBA" id="ARBA00022989"/>
    </source>
</evidence>
<feature type="transmembrane region" description="Helical" evidence="5">
    <location>
        <begin position="408"/>
        <end position="428"/>
    </location>
</feature>
<dbReference type="GO" id="GO:0016020">
    <property type="term" value="C:membrane"/>
    <property type="evidence" value="ECO:0007669"/>
    <property type="project" value="UniProtKB-SubCell"/>
</dbReference>
<keyword evidence="4 5" id="KW-0472">Membrane</keyword>
<dbReference type="PANTHER" id="PTHR12308:SF73">
    <property type="entry name" value="ANOCTAMIN"/>
    <property type="match status" value="1"/>
</dbReference>
<gene>
    <name evidence="7" type="ORF">SteCoe_16979</name>
</gene>
<keyword evidence="2 5" id="KW-0812">Transmembrane</keyword>
<evidence type="ECO:0000256" key="5">
    <source>
        <dbReference type="SAM" id="Phobius"/>
    </source>
</evidence>
<feature type="domain" description="Anoctamin transmembrane" evidence="6">
    <location>
        <begin position="161"/>
        <end position="596"/>
    </location>
</feature>
<feature type="transmembrane region" description="Helical" evidence="5">
    <location>
        <begin position="215"/>
        <end position="236"/>
    </location>
</feature>
<keyword evidence="8" id="KW-1185">Reference proteome</keyword>
<keyword evidence="3 5" id="KW-1133">Transmembrane helix</keyword>
<dbReference type="InterPro" id="IPR007632">
    <property type="entry name" value="Anoctamin"/>
</dbReference>
<dbReference type="PANTHER" id="PTHR12308">
    <property type="entry name" value="ANOCTAMIN"/>
    <property type="match status" value="1"/>
</dbReference>
<comment type="subcellular location">
    <subcellularLocation>
        <location evidence="1">Membrane</location>
        <topology evidence="1">Multi-pass membrane protein</topology>
    </subcellularLocation>
</comment>
<evidence type="ECO:0000313" key="8">
    <source>
        <dbReference type="Proteomes" id="UP000187209"/>
    </source>
</evidence>